<sequence length="449" mass="49031">MLTRVTLFSSLVVASLAAPLVAQRPDPLGGLVAEAMRSNLGLEGERLAERRSAADVHEARGLFFPSLTVAARYSRLDGVPNIGDFVNPAYAALNGILGQNRFPTNLDITLPQRHDSHLELRQPLFNASILANYAAARSRHDGQRFALGAAARRLAADVQTAYLTEMSARRAVEIYTASLALVRENERVAERLVAAGRATPEAVYRARADRSDIEQRLAEARQRDVAAGRVVNQILRRPEGTPMDAIPDSAFDLPLTISVDSAVAHALAGREELRQVDAGIRTAQAGVRAATAAYLPSVSLGVDYGFQGREVEFRSSQDYWVASIVVSWNLFNGGRDAARRAEAGYEVDRAQTLRKDLEDRIALEVRVAHDAAVVAHEAIATADDRLAAARRTFELVQRRYEEGVASPIELVDARTALTSAELNRVVTAYGYAIHYVELERAAALRPLDY</sequence>
<keyword evidence="3" id="KW-0813">Transport</keyword>
<dbReference type="InterPro" id="IPR003423">
    <property type="entry name" value="OMP_efflux"/>
</dbReference>
<dbReference type="GO" id="GO:0015288">
    <property type="term" value="F:porin activity"/>
    <property type="evidence" value="ECO:0007669"/>
    <property type="project" value="TreeGrafter"/>
</dbReference>
<evidence type="ECO:0000256" key="3">
    <source>
        <dbReference type="ARBA" id="ARBA00022448"/>
    </source>
</evidence>
<dbReference type="EMBL" id="VBOU01000039">
    <property type="protein sequence ID" value="TMQ55224.1"/>
    <property type="molecule type" value="Genomic_DNA"/>
</dbReference>
<comment type="caution">
    <text evidence="8">The sequence shown here is derived from an EMBL/GenBank/DDBJ whole genome shotgun (WGS) entry which is preliminary data.</text>
</comment>
<dbReference type="PANTHER" id="PTHR30026">
    <property type="entry name" value="OUTER MEMBRANE PROTEIN TOLC"/>
    <property type="match status" value="1"/>
</dbReference>
<dbReference type="GO" id="GO:1990281">
    <property type="term" value="C:efflux pump complex"/>
    <property type="evidence" value="ECO:0007669"/>
    <property type="project" value="TreeGrafter"/>
</dbReference>
<evidence type="ECO:0000256" key="6">
    <source>
        <dbReference type="ARBA" id="ARBA00023136"/>
    </source>
</evidence>
<accession>A0A538SVC5</accession>
<comment type="similarity">
    <text evidence="2">Belongs to the outer membrane factor (OMF) (TC 1.B.17) family.</text>
</comment>
<evidence type="ECO:0000256" key="5">
    <source>
        <dbReference type="ARBA" id="ARBA00022692"/>
    </source>
</evidence>
<dbReference type="GO" id="GO:0009279">
    <property type="term" value="C:cell outer membrane"/>
    <property type="evidence" value="ECO:0007669"/>
    <property type="project" value="UniProtKB-SubCell"/>
</dbReference>
<dbReference type="PANTHER" id="PTHR30026:SF20">
    <property type="entry name" value="OUTER MEMBRANE PROTEIN TOLC"/>
    <property type="match status" value="1"/>
</dbReference>
<keyword evidence="6" id="KW-0472">Membrane</keyword>
<name>A0A538SVC5_UNCEI</name>
<dbReference type="GO" id="GO:0015562">
    <property type="term" value="F:efflux transmembrane transporter activity"/>
    <property type="evidence" value="ECO:0007669"/>
    <property type="project" value="InterPro"/>
</dbReference>
<evidence type="ECO:0000313" key="9">
    <source>
        <dbReference type="Proteomes" id="UP000319829"/>
    </source>
</evidence>
<evidence type="ECO:0000313" key="8">
    <source>
        <dbReference type="EMBL" id="TMQ55224.1"/>
    </source>
</evidence>
<dbReference type="AlphaFoldDB" id="A0A538SVC5"/>
<protein>
    <submittedName>
        <fullName evidence="8">TolC family protein</fullName>
    </submittedName>
</protein>
<organism evidence="8 9">
    <name type="scientific">Eiseniibacteriota bacterium</name>
    <dbReference type="NCBI Taxonomy" id="2212470"/>
    <lineage>
        <taxon>Bacteria</taxon>
        <taxon>Candidatus Eiseniibacteriota</taxon>
    </lineage>
</organism>
<evidence type="ECO:0000256" key="2">
    <source>
        <dbReference type="ARBA" id="ARBA00007613"/>
    </source>
</evidence>
<reference evidence="8 9" key="1">
    <citation type="journal article" date="2019" name="Nat. Microbiol.">
        <title>Mediterranean grassland soil C-N compound turnover is dependent on rainfall and depth, and is mediated by genomically divergent microorganisms.</title>
        <authorList>
            <person name="Diamond S."/>
            <person name="Andeer P.F."/>
            <person name="Li Z."/>
            <person name="Crits-Christoph A."/>
            <person name="Burstein D."/>
            <person name="Anantharaman K."/>
            <person name="Lane K.R."/>
            <person name="Thomas B.C."/>
            <person name="Pan C."/>
            <person name="Northen T.R."/>
            <person name="Banfield J.F."/>
        </authorList>
    </citation>
    <scope>NUCLEOTIDE SEQUENCE [LARGE SCALE GENOMIC DNA]</scope>
    <source>
        <strain evidence="8">WS_4</strain>
    </source>
</reference>
<evidence type="ECO:0000256" key="7">
    <source>
        <dbReference type="ARBA" id="ARBA00023237"/>
    </source>
</evidence>
<comment type="subcellular location">
    <subcellularLocation>
        <location evidence="1">Cell outer membrane</location>
    </subcellularLocation>
</comment>
<gene>
    <name evidence="8" type="ORF">E6K74_03780</name>
</gene>
<dbReference type="SUPFAM" id="SSF56954">
    <property type="entry name" value="Outer membrane efflux proteins (OEP)"/>
    <property type="match status" value="1"/>
</dbReference>
<evidence type="ECO:0000256" key="4">
    <source>
        <dbReference type="ARBA" id="ARBA00022452"/>
    </source>
</evidence>
<keyword evidence="7" id="KW-0998">Cell outer membrane</keyword>
<keyword evidence="5" id="KW-0812">Transmembrane</keyword>
<dbReference type="Proteomes" id="UP000319829">
    <property type="component" value="Unassembled WGS sequence"/>
</dbReference>
<dbReference type="InterPro" id="IPR051906">
    <property type="entry name" value="TolC-like"/>
</dbReference>
<dbReference type="Pfam" id="PF02321">
    <property type="entry name" value="OEP"/>
    <property type="match status" value="1"/>
</dbReference>
<dbReference type="Gene3D" id="1.20.1600.10">
    <property type="entry name" value="Outer membrane efflux proteins (OEP)"/>
    <property type="match status" value="1"/>
</dbReference>
<evidence type="ECO:0000256" key="1">
    <source>
        <dbReference type="ARBA" id="ARBA00004442"/>
    </source>
</evidence>
<keyword evidence="4" id="KW-1134">Transmembrane beta strand</keyword>
<proteinExistence type="inferred from homology"/>